<reference evidence="3" key="1">
    <citation type="submission" date="2017-03" db="EMBL/GenBank/DDBJ databases">
        <title>Genomes of endolithic fungi from Antarctica.</title>
        <authorList>
            <person name="Coleine C."/>
            <person name="Masonjones S."/>
            <person name="Stajich J.E."/>
        </authorList>
    </citation>
    <scope>NUCLEOTIDE SEQUENCE [LARGE SCALE GENOMIC DNA]</scope>
    <source>
        <strain evidence="3">CCFEE 5527</strain>
    </source>
</reference>
<keyword evidence="1" id="KW-0732">Signal</keyword>
<evidence type="ECO:0000313" key="3">
    <source>
        <dbReference type="Proteomes" id="UP000192596"/>
    </source>
</evidence>
<accession>A0A1V8SXL5</accession>
<evidence type="ECO:0000256" key="1">
    <source>
        <dbReference type="SAM" id="SignalP"/>
    </source>
</evidence>
<dbReference type="AlphaFoldDB" id="A0A1V8SXL5"/>
<proteinExistence type="predicted"/>
<dbReference type="Proteomes" id="UP000192596">
    <property type="component" value="Unassembled WGS sequence"/>
</dbReference>
<protein>
    <submittedName>
        <fullName evidence="2">Uncharacterized protein</fullName>
    </submittedName>
</protein>
<feature type="signal peptide" evidence="1">
    <location>
        <begin position="1"/>
        <end position="17"/>
    </location>
</feature>
<keyword evidence="3" id="KW-1185">Reference proteome</keyword>
<evidence type="ECO:0000313" key="2">
    <source>
        <dbReference type="EMBL" id="OQO03897.1"/>
    </source>
</evidence>
<comment type="caution">
    <text evidence="2">The sequence shown here is derived from an EMBL/GenBank/DDBJ whole genome shotgun (WGS) entry which is preliminary data.</text>
</comment>
<organism evidence="2 3">
    <name type="scientific">Cryoendolithus antarcticus</name>
    <dbReference type="NCBI Taxonomy" id="1507870"/>
    <lineage>
        <taxon>Eukaryota</taxon>
        <taxon>Fungi</taxon>
        <taxon>Dikarya</taxon>
        <taxon>Ascomycota</taxon>
        <taxon>Pezizomycotina</taxon>
        <taxon>Dothideomycetes</taxon>
        <taxon>Dothideomycetidae</taxon>
        <taxon>Cladosporiales</taxon>
        <taxon>Cladosporiaceae</taxon>
        <taxon>Cryoendolithus</taxon>
    </lineage>
</organism>
<dbReference type="EMBL" id="NAJO01000023">
    <property type="protein sequence ID" value="OQO03897.1"/>
    <property type="molecule type" value="Genomic_DNA"/>
</dbReference>
<sequence>MKFTLLSIVAMSTLALASPVAVADAATEARLTALVAERNAHIIFDDELSPNSPLLEKRAN</sequence>
<name>A0A1V8SXL5_9PEZI</name>
<gene>
    <name evidence="2" type="ORF">B0A48_10539</name>
</gene>
<dbReference type="InParanoid" id="A0A1V8SXL5"/>
<feature type="chain" id="PRO_5012031554" evidence="1">
    <location>
        <begin position="18"/>
        <end position="60"/>
    </location>
</feature>